<organism evidence="2 3">
    <name type="scientific">Streptomyces fructofermentans</name>
    <dbReference type="NCBI Taxonomy" id="152141"/>
    <lineage>
        <taxon>Bacteria</taxon>
        <taxon>Bacillati</taxon>
        <taxon>Actinomycetota</taxon>
        <taxon>Actinomycetes</taxon>
        <taxon>Kitasatosporales</taxon>
        <taxon>Streptomycetaceae</taxon>
        <taxon>Streptomyces</taxon>
    </lineage>
</organism>
<protein>
    <submittedName>
        <fullName evidence="2">Uncharacterized protein</fullName>
    </submittedName>
</protein>
<dbReference type="Proteomes" id="UP000645555">
    <property type="component" value="Unassembled WGS sequence"/>
</dbReference>
<evidence type="ECO:0000313" key="2">
    <source>
        <dbReference type="EMBL" id="GGX48604.1"/>
    </source>
</evidence>
<evidence type="ECO:0000313" key="3">
    <source>
        <dbReference type="Proteomes" id="UP000645555"/>
    </source>
</evidence>
<evidence type="ECO:0000256" key="1">
    <source>
        <dbReference type="SAM" id="MobiDB-lite"/>
    </source>
</evidence>
<proteinExistence type="predicted"/>
<feature type="region of interest" description="Disordered" evidence="1">
    <location>
        <begin position="1"/>
        <end position="23"/>
    </location>
</feature>
<dbReference type="EMBL" id="BMWD01000004">
    <property type="protein sequence ID" value="GGX48604.1"/>
    <property type="molecule type" value="Genomic_DNA"/>
</dbReference>
<name>A0A918K557_9ACTN</name>
<comment type="caution">
    <text evidence="2">The sequence shown here is derived from an EMBL/GenBank/DDBJ whole genome shotgun (WGS) entry which is preliminary data.</text>
</comment>
<keyword evidence="3" id="KW-1185">Reference proteome</keyword>
<reference evidence="2" key="1">
    <citation type="journal article" date="2014" name="Int. J. Syst. Evol. Microbiol.">
        <title>Complete genome sequence of Corynebacterium casei LMG S-19264T (=DSM 44701T), isolated from a smear-ripened cheese.</title>
        <authorList>
            <consortium name="US DOE Joint Genome Institute (JGI-PGF)"/>
            <person name="Walter F."/>
            <person name="Albersmeier A."/>
            <person name="Kalinowski J."/>
            <person name="Ruckert C."/>
        </authorList>
    </citation>
    <scope>NUCLEOTIDE SEQUENCE</scope>
    <source>
        <strain evidence="2">JCM 4956</strain>
    </source>
</reference>
<sequence>MREIHVIGDVPGQGGTTPLTDEEERRCRAVFAAEIGARLAGSGRTTFPAHTPEERVRLFAVARLIEERTGRRIEAVPVDIVSMRFTVLDAGADPAAGPPTGP</sequence>
<accession>A0A918K557</accession>
<dbReference type="RefSeq" id="WP_190034509.1">
    <property type="nucleotide sequence ID" value="NZ_BMWD01000004.1"/>
</dbReference>
<dbReference type="AlphaFoldDB" id="A0A918K557"/>
<gene>
    <name evidence="2" type="ORF">GCM10010515_14430</name>
</gene>
<reference evidence="2" key="2">
    <citation type="submission" date="2020-09" db="EMBL/GenBank/DDBJ databases">
        <authorList>
            <person name="Sun Q."/>
            <person name="Ohkuma M."/>
        </authorList>
    </citation>
    <scope>NUCLEOTIDE SEQUENCE</scope>
    <source>
        <strain evidence="2">JCM 4956</strain>
    </source>
</reference>